<evidence type="ECO:0000313" key="2">
    <source>
        <dbReference type="EMBL" id="KAF4693093.1"/>
    </source>
</evidence>
<dbReference type="PANTHER" id="PTHR35895:SF1">
    <property type="entry name" value="LIPID-BINDING SERUM GLYCOPROTEIN C-TERMINAL DOMAIN-CONTAINING PROTEIN"/>
    <property type="match status" value="1"/>
</dbReference>
<dbReference type="Pfam" id="PF12505">
    <property type="entry name" value="DUF3712"/>
    <property type="match status" value="1"/>
</dbReference>
<proteinExistence type="predicted"/>
<name>A0A7J6PAA8_PEROL</name>
<dbReference type="AlphaFoldDB" id="A0A7J6PAA8"/>
<dbReference type="InterPro" id="IPR046368">
    <property type="entry name" value="Tag1"/>
</dbReference>
<gene>
    <name evidence="2" type="ORF">FOZ60_011877</name>
</gene>
<keyword evidence="1" id="KW-1133">Transmembrane helix</keyword>
<dbReference type="InterPro" id="IPR022185">
    <property type="entry name" value="DUF3712"/>
</dbReference>
<comment type="caution">
    <text evidence="2">The sequence shown here is derived from an EMBL/GenBank/DDBJ whole genome shotgun (WGS) entry which is preliminary data.</text>
</comment>
<accession>A0A7J6PAA8</accession>
<evidence type="ECO:0000313" key="3">
    <source>
        <dbReference type="Proteomes" id="UP000541610"/>
    </source>
</evidence>
<sequence length="392" mass="42346">MYFGKAHFDHEVYDRDMPQYGYDMDDKVPTTTIERPGRSGDGTRGKWSLEDEELYMSRLARREQMLRARANSGGKRYCCGKLDKSGCGSCVFFGCTALVATVALLFTFILGPMLAQGMLDEGAVDVESVIFLGVNETACAGSAANICLDAMVAFNVQNPSFLGVKLDEFTVSVYHEGSKFASIGMPDMSLDTGENSVNETVLIVVTDLAAFDRLGSVVVNEPSVAITAKAAGLEGKSWWISLKDLEFDREISIGGFNGFQDYQPRLLNANFRPGQSTIDHAVYLGTLQFLNPTNFTILDLGSFAASLYFNGEQVGGMLTESSMGVRSRSFTDVTAVASFATTGASAQLALALAKNLVDGKDVTVTIKGYETSNAVWTNIVESVDVSMLMAAR</sequence>
<protein>
    <submittedName>
        <fullName evidence="2">Uncharacterized protein</fullName>
    </submittedName>
</protein>
<reference evidence="2 3" key="1">
    <citation type="submission" date="2020-04" db="EMBL/GenBank/DDBJ databases">
        <title>Perkinsus olseni comparative genomics.</title>
        <authorList>
            <person name="Bogema D.R."/>
        </authorList>
    </citation>
    <scope>NUCLEOTIDE SEQUENCE [LARGE SCALE GENOMIC DNA]</scope>
    <source>
        <strain evidence="2">00978-12</strain>
    </source>
</reference>
<organism evidence="2 3">
    <name type="scientific">Perkinsus olseni</name>
    <name type="common">Perkinsus atlanticus</name>
    <dbReference type="NCBI Taxonomy" id="32597"/>
    <lineage>
        <taxon>Eukaryota</taxon>
        <taxon>Sar</taxon>
        <taxon>Alveolata</taxon>
        <taxon>Perkinsozoa</taxon>
        <taxon>Perkinsea</taxon>
        <taxon>Perkinsida</taxon>
        <taxon>Perkinsidae</taxon>
        <taxon>Perkinsus</taxon>
    </lineage>
</organism>
<dbReference type="GO" id="GO:0016020">
    <property type="term" value="C:membrane"/>
    <property type="evidence" value="ECO:0007669"/>
    <property type="project" value="TreeGrafter"/>
</dbReference>
<keyword evidence="1" id="KW-0812">Transmembrane</keyword>
<evidence type="ECO:0000256" key="1">
    <source>
        <dbReference type="SAM" id="Phobius"/>
    </source>
</evidence>
<dbReference type="EMBL" id="JABANP010000050">
    <property type="protein sequence ID" value="KAF4693093.1"/>
    <property type="molecule type" value="Genomic_DNA"/>
</dbReference>
<keyword evidence="1" id="KW-0472">Membrane</keyword>
<dbReference type="PANTHER" id="PTHR35895">
    <property type="entry name" value="CHROMOSOME 16, WHOLE GENOME SHOTGUN SEQUENCE"/>
    <property type="match status" value="1"/>
</dbReference>
<dbReference type="Proteomes" id="UP000541610">
    <property type="component" value="Unassembled WGS sequence"/>
</dbReference>
<dbReference type="OrthoDB" id="10039566at2759"/>
<feature type="transmembrane region" description="Helical" evidence="1">
    <location>
        <begin position="91"/>
        <end position="110"/>
    </location>
</feature>